<reference evidence="9 10" key="1">
    <citation type="submission" date="2015-03" db="EMBL/GenBank/DDBJ databases">
        <title>Draft genome of the nematode, Opisthorchis viverrini.</title>
        <authorList>
            <person name="Mitreva M."/>
        </authorList>
    </citation>
    <scope>NUCLEOTIDE SEQUENCE [LARGE SCALE GENOMIC DNA]</scope>
    <source>
        <strain evidence="9">Khon Kaen</strain>
    </source>
</reference>
<evidence type="ECO:0000256" key="6">
    <source>
        <dbReference type="ARBA" id="ARBA00023180"/>
    </source>
</evidence>
<feature type="domain" description="Saposin A-type" evidence="8">
    <location>
        <begin position="309"/>
        <end position="349"/>
    </location>
</feature>
<dbReference type="Pfam" id="PF05184">
    <property type="entry name" value="SapB_1"/>
    <property type="match status" value="1"/>
</dbReference>
<dbReference type="GO" id="GO:0005576">
    <property type="term" value="C:extracellular region"/>
    <property type="evidence" value="ECO:0007669"/>
    <property type="project" value="UniProtKB-SubCell"/>
</dbReference>
<dbReference type="InterPro" id="IPR051428">
    <property type="entry name" value="Sphingo_Act-Surfact_Prot"/>
</dbReference>
<dbReference type="InterPro" id="IPR008138">
    <property type="entry name" value="SapB_2"/>
</dbReference>
<accession>A0A1S8WKG7</accession>
<dbReference type="SUPFAM" id="SSF47862">
    <property type="entry name" value="Saposin"/>
    <property type="match status" value="1"/>
</dbReference>
<evidence type="ECO:0000256" key="1">
    <source>
        <dbReference type="ARBA" id="ARBA00004613"/>
    </source>
</evidence>
<dbReference type="InterPro" id="IPR003119">
    <property type="entry name" value="SAP_A"/>
</dbReference>
<dbReference type="InterPro" id="IPR011001">
    <property type="entry name" value="Saposin-like"/>
</dbReference>
<dbReference type="EMBL" id="KV906325">
    <property type="protein sequence ID" value="OON14928.1"/>
    <property type="molecule type" value="Genomic_DNA"/>
</dbReference>
<dbReference type="PROSITE" id="PS51110">
    <property type="entry name" value="SAP_A"/>
    <property type="match status" value="2"/>
</dbReference>
<dbReference type="GO" id="GO:0016020">
    <property type="term" value="C:membrane"/>
    <property type="evidence" value="ECO:0007669"/>
    <property type="project" value="GOC"/>
</dbReference>
<keyword evidence="4" id="KW-0677">Repeat</keyword>
<proteinExistence type="predicted"/>
<feature type="domain" description="Saposin B-type" evidence="7">
    <location>
        <begin position="160"/>
        <end position="238"/>
    </location>
</feature>
<evidence type="ECO:0000256" key="2">
    <source>
        <dbReference type="ARBA" id="ARBA00022525"/>
    </source>
</evidence>
<dbReference type="GO" id="GO:0006665">
    <property type="term" value="P:sphingolipid metabolic process"/>
    <property type="evidence" value="ECO:0007669"/>
    <property type="project" value="InterPro"/>
</dbReference>
<feature type="domain" description="Saposin A-type" evidence="8">
    <location>
        <begin position="255"/>
        <end position="295"/>
    </location>
</feature>
<dbReference type="Pfam" id="PF03489">
    <property type="entry name" value="SapB_2"/>
    <property type="match status" value="1"/>
</dbReference>
<keyword evidence="2" id="KW-0964">Secreted</keyword>
<dbReference type="GO" id="GO:0005764">
    <property type="term" value="C:lysosome"/>
    <property type="evidence" value="ECO:0007669"/>
    <property type="project" value="InterPro"/>
</dbReference>
<evidence type="ECO:0000256" key="5">
    <source>
        <dbReference type="ARBA" id="ARBA00023157"/>
    </source>
</evidence>
<evidence type="ECO:0000259" key="7">
    <source>
        <dbReference type="PROSITE" id="PS50015"/>
    </source>
</evidence>
<evidence type="ECO:0000313" key="9">
    <source>
        <dbReference type="EMBL" id="OON14928.1"/>
    </source>
</evidence>
<comment type="subcellular location">
    <subcellularLocation>
        <location evidence="1">Secreted</location>
    </subcellularLocation>
</comment>
<evidence type="ECO:0000256" key="3">
    <source>
        <dbReference type="ARBA" id="ARBA00022729"/>
    </source>
</evidence>
<dbReference type="PANTHER" id="PTHR11480">
    <property type="entry name" value="SAPOSIN-RELATED"/>
    <property type="match status" value="1"/>
</dbReference>
<feature type="domain" description="Saposin B-type" evidence="7">
    <location>
        <begin position="9"/>
        <end position="90"/>
    </location>
</feature>
<sequence length="402" mass="45085">MIYPVQPVGDTYCDTCKLLVTMIEHQLVQNETEDQVKELLKSLCNVLPSSYTEECISLVDRYLPFVMDYLTRKVKPEEVCKAIQLCPSVGRSPCLRGPVYWCSSRAAERRCEATGMDEICGNPELVLECGKSSECLNRQMVQYLKLVSQHTHEALQYPQPIQNCTVCAQLVARLQLHKTLFGASVVDKDTCVTYAEQADRDQCKLVLDNHSEIFRLLAQKATDTEAVCKSLALCQMKIQDSGVSGRVVEDLPENVGAQVLACSEGPVFWCSSKRNAEACGTVNFCNALSWFGEKETKPKPTTLLEVDVDIFGVNACAWGSVYWCQSEETARRCGALDHCRTVVWRSAHSGPKLQIQQVKLHHPSNPCLWGPGYYCSSPEKALECGQHYIEHCWQIAMRRSHS</sequence>
<dbReference type="SMART" id="SM00741">
    <property type="entry name" value="SapB"/>
    <property type="match status" value="1"/>
</dbReference>
<protein>
    <submittedName>
        <fullName evidence="9">Saposin A-type domain protein</fullName>
    </submittedName>
</protein>
<dbReference type="InterPro" id="IPR008139">
    <property type="entry name" value="SaposinB_dom"/>
</dbReference>
<keyword evidence="10" id="KW-1185">Reference proteome</keyword>
<keyword evidence="6" id="KW-0325">Glycoprotein</keyword>
<dbReference type="Gene3D" id="1.10.225.10">
    <property type="entry name" value="Saposin-like"/>
    <property type="match status" value="1"/>
</dbReference>
<dbReference type="Pfam" id="PF02199">
    <property type="entry name" value="SapA"/>
    <property type="match status" value="3"/>
</dbReference>
<organism evidence="9 10">
    <name type="scientific">Opisthorchis viverrini</name>
    <name type="common">Southeast Asian liver fluke</name>
    <dbReference type="NCBI Taxonomy" id="6198"/>
    <lineage>
        <taxon>Eukaryota</taxon>
        <taxon>Metazoa</taxon>
        <taxon>Spiralia</taxon>
        <taxon>Lophotrochozoa</taxon>
        <taxon>Platyhelminthes</taxon>
        <taxon>Trematoda</taxon>
        <taxon>Digenea</taxon>
        <taxon>Opisthorchiida</taxon>
        <taxon>Opisthorchiata</taxon>
        <taxon>Opisthorchiidae</taxon>
        <taxon>Opisthorchis</taxon>
    </lineage>
</organism>
<dbReference type="SMART" id="SM00162">
    <property type="entry name" value="SAPA"/>
    <property type="match status" value="4"/>
</dbReference>
<dbReference type="Proteomes" id="UP000243686">
    <property type="component" value="Unassembled WGS sequence"/>
</dbReference>
<dbReference type="InterPro" id="IPR008373">
    <property type="entry name" value="Saposin"/>
</dbReference>
<evidence type="ECO:0000256" key="4">
    <source>
        <dbReference type="ARBA" id="ARBA00022737"/>
    </source>
</evidence>
<dbReference type="PRINTS" id="PR01797">
    <property type="entry name" value="SAPOSIN"/>
</dbReference>
<evidence type="ECO:0000313" key="10">
    <source>
        <dbReference type="Proteomes" id="UP000243686"/>
    </source>
</evidence>
<dbReference type="PROSITE" id="PS50015">
    <property type="entry name" value="SAP_B"/>
    <property type="match status" value="2"/>
</dbReference>
<keyword evidence="3" id="KW-0732">Signal</keyword>
<keyword evidence="5" id="KW-1015">Disulfide bond</keyword>
<dbReference type="AlphaFoldDB" id="A0A1S8WKG7"/>
<dbReference type="FunFam" id="1.10.225.10:FF:000002">
    <property type="entry name" value="prosaposin isoform X2"/>
    <property type="match status" value="1"/>
</dbReference>
<dbReference type="InterPro" id="IPR007856">
    <property type="entry name" value="SapB_1"/>
</dbReference>
<gene>
    <name evidence="9" type="ORF">X801_09277</name>
</gene>
<name>A0A1S8WKG7_OPIVI</name>
<evidence type="ECO:0000259" key="8">
    <source>
        <dbReference type="PROSITE" id="PS51110"/>
    </source>
</evidence>